<gene>
    <name evidence="1" type="ORF">PXEA_LOCUS37322</name>
</gene>
<evidence type="ECO:0000313" key="1">
    <source>
        <dbReference type="EMBL" id="VEL43882.1"/>
    </source>
</evidence>
<sequence length="98" mass="10673">MPTSRLEQTVCRAVRVAQATQLICQPSSTRWRLQALSVSAQTHMHGNDNLMKRPFRLIPEAWEAAGVRAGRAPEGPALLSAKPETHCLLSPDASSAIE</sequence>
<keyword evidence="2" id="KW-1185">Reference proteome</keyword>
<reference evidence="1" key="1">
    <citation type="submission" date="2018-11" db="EMBL/GenBank/DDBJ databases">
        <authorList>
            <consortium name="Pathogen Informatics"/>
        </authorList>
    </citation>
    <scope>NUCLEOTIDE SEQUENCE</scope>
</reference>
<name>A0A3S5BWV5_9PLAT</name>
<proteinExistence type="predicted"/>
<dbReference type="AlphaFoldDB" id="A0A3S5BWV5"/>
<dbReference type="Proteomes" id="UP000784294">
    <property type="component" value="Unassembled WGS sequence"/>
</dbReference>
<protein>
    <submittedName>
        <fullName evidence="1">Uncharacterized protein</fullName>
    </submittedName>
</protein>
<accession>A0A3S5BWV5</accession>
<dbReference type="EMBL" id="CAAALY010286340">
    <property type="protein sequence ID" value="VEL43882.1"/>
    <property type="molecule type" value="Genomic_DNA"/>
</dbReference>
<comment type="caution">
    <text evidence="1">The sequence shown here is derived from an EMBL/GenBank/DDBJ whole genome shotgun (WGS) entry which is preliminary data.</text>
</comment>
<evidence type="ECO:0000313" key="2">
    <source>
        <dbReference type="Proteomes" id="UP000784294"/>
    </source>
</evidence>
<organism evidence="1 2">
    <name type="scientific">Protopolystoma xenopodis</name>
    <dbReference type="NCBI Taxonomy" id="117903"/>
    <lineage>
        <taxon>Eukaryota</taxon>
        <taxon>Metazoa</taxon>
        <taxon>Spiralia</taxon>
        <taxon>Lophotrochozoa</taxon>
        <taxon>Platyhelminthes</taxon>
        <taxon>Monogenea</taxon>
        <taxon>Polyopisthocotylea</taxon>
        <taxon>Polystomatidea</taxon>
        <taxon>Polystomatidae</taxon>
        <taxon>Protopolystoma</taxon>
    </lineage>
</organism>